<keyword evidence="3" id="KW-1185">Reference proteome</keyword>
<keyword evidence="1" id="KW-0732">Signal</keyword>
<evidence type="ECO:0008006" key="4">
    <source>
        <dbReference type="Google" id="ProtNLM"/>
    </source>
</evidence>
<evidence type="ECO:0000313" key="3">
    <source>
        <dbReference type="Proteomes" id="UP000030764"/>
    </source>
</evidence>
<sequence>MHFLYALFTVALILNITGATQDCDITIENFIQCLNGKLANKLSLLKSELSSSTKQKLANCFIRFTCDAPLFAQAKVDYFVQDVAWQTRLNHLLSFVENIDPRVAKCMSDYFVRATLESLGQCVRDVGPDRIKDFYFPPLNIDVDFKFQDLKQIILNRMMVRSKLKDCVGRDVGRTKEMIVCLRSAKAIDAGDELCSARRTCRTKVDEDIYCSNRLDDVLKATCTCFEKTVKKAKTLSRGTPLRLIRDGLIGGAIEQQFHQCYAQAGLPFPYQKLEVVKQVFKCAYLFVKLRQRLRHFAMIFRDSVVDMILHKQIPDALKNAMRLLLDVFKDFGTEWSGILCSDCSSGIARGRNQLT</sequence>
<feature type="chain" id="PRO_5001794846" description="Chondroitin proteoglycan 4 domain-containing protein" evidence="1">
    <location>
        <begin position="20"/>
        <end position="356"/>
    </location>
</feature>
<proteinExistence type="predicted"/>
<reference evidence="2 3" key="1">
    <citation type="journal article" date="2014" name="Nat. Genet.">
        <title>Genome and transcriptome of the porcine whipworm Trichuris suis.</title>
        <authorList>
            <person name="Jex A.R."/>
            <person name="Nejsum P."/>
            <person name="Schwarz E.M."/>
            <person name="Hu L."/>
            <person name="Young N.D."/>
            <person name="Hall R.S."/>
            <person name="Korhonen P.K."/>
            <person name="Liao S."/>
            <person name="Thamsborg S."/>
            <person name="Xia J."/>
            <person name="Xu P."/>
            <person name="Wang S."/>
            <person name="Scheerlinck J.P."/>
            <person name="Hofmann A."/>
            <person name="Sternberg P.W."/>
            <person name="Wang J."/>
            <person name="Gasser R.B."/>
        </authorList>
    </citation>
    <scope>NUCLEOTIDE SEQUENCE [LARGE SCALE GENOMIC DNA]</scope>
    <source>
        <strain evidence="2">DCEP-RM93M</strain>
    </source>
</reference>
<gene>
    <name evidence="2" type="ORF">M513_09371</name>
</gene>
<evidence type="ECO:0000313" key="2">
    <source>
        <dbReference type="EMBL" id="KFD49776.1"/>
    </source>
</evidence>
<accession>A0A085LXT0</accession>
<feature type="signal peptide" evidence="1">
    <location>
        <begin position="1"/>
        <end position="19"/>
    </location>
</feature>
<evidence type="ECO:0000256" key="1">
    <source>
        <dbReference type="SAM" id="SignalP"/>
    </source>
</evidence>
<dbReference type="Proteomes" id="UP000030764">
    <property type="component" value="Unassembled WGS sequence"/>
</dbReference>
<dbReference type="EMBL" id="KL363264">
    <property type="protein sequence ID" value="KFD49776.1"/>
    <property type="molecule type" value="Genomic_DNA"/>
</dbReference>
<organism evidence="2 3">
    <name type="scientific">Trichuris suis</name>
    <name type="common">pig whipworm</name>
    <dbReference type="NCBI Taxonomy" id="68888"/>
    <lineage>
        <taxon>Eukaryota</taxon>
        <taxon>Metazoa</taxon>
        <taxon>Ecdysozoa</taxon>
        <taxon>Nematoda</taxon>
        <taxon>Enoplea</taxon>
        <taxon>Dorylaimia</taxon>
        <taxon>Trichinellida</taxon>
        <taxon>Trichuridae</taxon>
        <taxon>Trichuris</taxon>
    </lineage>
</organism>
<protein>
    <recommendedName>
        <fullName evidence="4">Chondroitin proteoglycan 4 domain-containing protein</fullName>
    </recommendedName>
</protein>
<dbReference type="AlphaFoldDB" id="A0A085LXT0"/>
<name>A0A085LXT0_9BILA</name>